<dbReference type="GO" id="GO:0008270">
    <property type="term" value="F:zinc ion binding"/>
    <property type="evidence" value="ECO:0007669"/>
    <property type="project" value="UniProtKB-KW"/>
</dbReference>
<accession>A0A6A5C4T2</accession>
<keyword evidence="2" id="KW-0677">Repeat</keyword>
<dbReference type="PRINTS" id="PR00685">
    <property type="entry name" value="TIFACTORIIB"/>
</dbReference>
<evidence type="ECO:0000256" key="7">
    <source>
        <dbReference type="SAM" id="MobiDB-lite"/>
    </source>
</evidence>
<evidence type="ECO:0000256" key="2">
    <source>
        <dbReference type="ARBA" id="ARBA00022737"/>
    </source>
</evidence>
<keyword evidence="3" id="KW-0805">Transcription regulation</keyword>
<proteinExistence type="inferred from homology"/>
<comment type="similarity">
    <text evidence="1">Belongs to the TFIIB family.</text>
</comment>
<dbReference type="GO" id="GO:0097550">
    <property type="term" value="C:transcription preinitiation complex"/>
    <property type="evidence" value="ECO:0007669"/>
    <property type="project" value="TreeGrafter"/>
</dbReference>
<evidence type="ECO:0000256" key="6">
    <source>
        <dbReference type="PROSITE-ProRule" id="PRU00469"/>
    </source>
</evidence>
<feature type="domain" description="TFIIB-type" evidence="8">
    <location>
        <begin position="51"/>
        <end position="83"/>
    </location>
</feature>
<feature type="compositionally biased region" description="Low complexity" evidence="7">
    <location>
        <begin position="1"/>
        <end position="17"/>
    </location>
</feature>
<keyword evidence="6" id="KW-0479">Metal-binding</keyword>
<feature type="region of interest" description="Disordered" evidence="7">
    <location>
        <begin position="1"/>
        <end position="30"/>
    </location>
</feature>
<dbReference type="PROSITE" id="PS51134">
    <property type="entry name" value="ZF_TFIIB"/>
    <property type="match status" value="1"/>
</dbReference>
<dbReference type="Proteomes" id="UP000444721">
    <property type="component" value="Unassembled WGS sequence"/>
</dbReference>
<dbReference type="AlphaFoldDB" id="A0A6A5C4T2"/>
<evidence type="ECO:0000256" key="1">
    <source>
        <dbReference type="ARBA" id="ARBA00010857"/>
    </source>
</evidence>
<evidence type="ECO:0000259" key="8">
    <source>
        <dbReference type="PROSITE" id="PS51134"/>
    </source>
</evidence>
<dbReference type="PANTHER" id="PTHR11618">
    <property type="entry name" value="TRANSCRIPTION INITIATION FACTOR IIB-RELATED"/>
    <property type="match status" value="1"/>
</dbReference>
<dbReference type="InterPro" id="IPR013150">
    <property type="entry name" value="TFIIB_cyclin"/>
</dbReference>
<organism evidence="9 10">
    <name type="scientific">Naegleria fowleri</name>
    <name type="common">Brain eating amoeba</name>
    <dbReference type="NCBI Taxonomy" id="5763"/>
    <lineage>
        <taxon>Eukaryota</taxon>
        <taxon>Discoba</taxon>
        <taxon>Heterolobosea</taxon>
        <taxon>Tetramitia</taxon>
        <taxon>Eutetramitia</taxon>
        <taxon>Vahlkampfiidae</taxon>
        <taxon>Naegleria</taxon>
    </lineage>
</organism>
<dbReference type="PANTHER" id="PTHR11618:SF13">
    <property type="entry name" value="TRANSCRIPTION INITIATION FACTOR IIB"/>
    <property type="match status" value="1"/>
</dbReference>
<dbReference type="VEuPathDB" id="AmoebaDB:FDP41_007484"/>
<dbReference type="GO" id="GO:0005634">
    <property type="term" value="C:nucleus"/>
    <property type="evidence" value="ECO:0007669"/>
    <property type="project" value="TreeGrafter"/>
</dbReference>
<dbReference type="InterPro" id="IPR036915">
    <property type="entry name" value="Cyclin-like_sf"/>
</dbReference>
<gene>
    <name evidence="9" type="ORF">FDP41_007484</name>
</gene>
<dbReference type="VEuPathDB" id="AmoebaDB:NfTy_003450"/>
<dbReference type="OMA" id="DHDQRMK"/>
<evidence type="ECO:0000313" key="10">
    <source>
        <dbReference type="Proteomes" id="UP000444721"/>
    </source>
</evidence>
<protein>
    <recommendedName>
        <fullName evidence="5">General transcription factor TFIIB</fullName>
    </recommendedName>
</protein>
<dbReference type="Gene3D" id="1.10.472.170">
    <property type="match status" value="1"/>
</dbReference>
<dbReference type="SUPFAM" id="SSF57783">
    <property type="entry name" value="Zinc beta-ribbon"/>
    <property type="match status" value="1"/>
</dbReference>
<keyword evidence="6" id="KW-0862">Zinc</keyword>
<keyword evidence="10" id="KW-1185">Reference proteome</keyword>
<dbReference type="EMBL" id="VFQX01000003">
    <property type="protein sequence ID" value="KAF0984307.1"/>
    <property type="molecule type" value="Genomic_DNA"/>
</dbReference>
<dbReference type="GO" id="GO:0070897">
    <property type="term" value="P:transcription preinitiation complex assembly"/>
    <property type="evidence" value="ECO:0007669"/>
    <property type="project" value="InterPro"/>
</dbReference>
<dbReference type="SMART" id="SM00385">
    <property type="entry name" value="CYCLIN"/>
    <property type="match status" value="2"/>
</dbReference>
<comment type="caution">
    <text evidence="9">The sequence shown here is derived from an EMBL/GenBank/DDBJ whole genome shotgun (WGS) entry which is preliminary data.</text>
</comment>
<dbReference type="RefSeq" id="XP_044569020.1">
    <property type="nucleotide sequence ID" value="XM_044711234.1"/>
</dbReference>
<dbReference type="InterPro" id="IPR013763">
    <property type="entry name" value="Cyclin-like_dom"/>
</dbReference>
<dbReference type="Pfam" id="PF08271">
    <property type="entry name" value="Zn_Ribbon_TF"/>
    <property type="match status" value="1"/>
</dbReference>
<evidence type="ECO:0000313" key="9">
    <source>
        <dbReference type="EMBL" id="KAF0984307.1"/>
    </source>
</evidence>
<reference evidence="9 10" key="1">
    <citation type="journal article" date="2019" name="Sci. Rep.">
        <title>Nanopore sequencing improves the draft genome of the human pathogenic amoeba Naegleria fowleri.</title>
        <authorList>
            <person name="Liechti N."/>
            <person name="Schurch N."/>
            <person name="Bruggmann R."/>
            <person name="Wittwer M."/>
        </authorList>
    </citation>
    <scope>NUCLEOTIDE SEQUENCE [LARGE SCALE GENOMIC DNA]</scope>
    <source>
        <strain evidence="9 10">ATCC 30894</strain>
    </source>
</reference>
<sequence length="347" mass="38020">MRSSSSVPSPYSSAATSRVSGVDLPSQDANAPKLSKYQKQLLNQISNPQYSALYCSNCKTDKEVVEDHAQGCMVCRGCGLVVSNYLISREEEHRNFQNDEGGEDKARASKATNNELLEGQLATAISRVPGQSGSLMRTQMKIQQTTEKIENRLKTAFSEINKWVDEFGAPPRAATTVQQIFKVLSEKNKINARNEKEALGACLYKGLKVVGHAVTLKEVCALLGVKEKKLNKMIMEIGKIESLKDLTIADSNSPKSYIESFASKLKLPTKILSFALDIAERVAEIGADAGKNPSTVAAACIVFASENHTDQSFRKTEIDVEEVSAITHATIRKAVNDFNKVKDMLLK</sequence>
<keyword evidence="6" id="KW-0863">Zinc-finger</keyword>
<keyword evidence="4" id="KW-0804">Transcription</keyword>
<dbReference type="GO" id="GO:0017025">
    <property type="term" value="F:TBP-class protein binding"/>
    <property type="evidence" value="ECO:0007669"/>
    <property type="project" value="InterPro"/>
</dbReference>
<dbReference type="VEuPathDB" id="AmoebaDB:NF0001480"/>
<dbReference type="Gene3D" id="1.10.472.10">
    <property type="entry name" value="Cyclin-like"/>
    <property type="match status" value="1"/>
</dbReference>
<evidence type="ECO:0000256" key="3">
    <source>
        <dbReference type="ARBA" id="ARBA00023015"/>
    </source>
</evidence>
<evidence type="ECO:0000256" key="5">
    <source>
        <dbReference type="ARBA" id="ARBA00031706"/>
    </source>
</evidence>
<dbReference type="CDD" id="cd00043">
    <property type="entry name" value="CYCLIN_SF"/>
    <property type="match status" value="1"/>
</dbReference>
<dbReference type="OrthoDB" id="25790at2759"/>
<dbReference type="SUPFAM" id="SSF47954">
    <property type="entry name" value="Cyclin-like"/>
    <property type="match status" value="2"/>
</dbReference>
<dbReference type="InterPro" id="IPR000812">
    <property type="entry name" value="TFIIB"/>
</dbReference>
<dbReference type="GeneID" id="68114702"/>
<dbReference type="InterPro" id="IPR013137">
    <property type="entry name" value="Znf_TFIIB"/>
</dbReference>
<dbReference type="Pfam" id="PF00382">
    <property type="entry name" value="TFIIB"/>
    <property type="match status" value="2"/>
</dbReference>
<name>A0A6A5C4T2_NAEFO</name>
<evidence type="ECO:0000256" key="4">
    <source>
        <dbReference type="ARBA" id="ARBA00023163"/>
    </source>
</evidence>